<dbReference type="AlphaFoldDB" id="A0A7W9KNF3"/>
<comment type="similarity">
    <text evidence="1">Belongs to the RutC family.</text>
</comment>
<comment type="caution">
    <text evidence="2">The sequence shown here is derived from an EMBL/GenBank/DDBJ whole genome shotgun (WGS) entry which is preliminary data.</text>
</comment>
<name>A0A7W9KNF3_9PSEU</name>
<dbReference type="Gene3D" id="3.30.1330.40">
    <property type="entry name" value="RutC-like"/>
    <property type="match status" value="1"/>
</dbReference>
<dbReference type="SUPFAM" id="SSF55298">
    <property type="entry name" value="YjgF-like"/>
    <property type="match status" value="1"/>
</dbReference>
<dbReference type="Pfam" id="PF01042">
    <property type="entry name" value="Ribonuc_L-PSP"/>
    <property type="match status" value="1"/>
</dbReference>
<proteinExistence type="inferred from homology"/>
<reference evidence="2 3" key="1">
    <citation type="submission" date="2020-08" db="EMBL/GenBank/DDBJ databases">
        <title>Sequencing the genomes of 1000 actinobacteria strains.</title>
        <authorList>
            <person name="Klenk H.-P."/>
        </authorList>
    </citation>
    <scope>NUCLEOTIDE SEQUENCE [LARGE SCALE GENOMIC DNA]</scope>
    <source>
        <strain evidence="2 3">DSM 43851</strain>
    </source>
</reference>
<keyword evidence="3" id="KW-1185">Reference proteome</keyword>
<dbReference type="GO" id="GO:0019239">
    <property type="term" value="F:deaminase activity"/>
    <property type="evidence" value="ECO:0007669"/>
    <property type="project" value="TreeGrafter"/>
</dbReference>
<dbReference type="Proteomes" id="UP000585638">
    <property type="component" value="Unassembled WGS sequence"/>
</dbReference>
<dbReference type="RefSeq" id="WP_184867532.1">
    <property type="nucleotide sequence ID" value="NZ_BAAAWY010000098.1"/>
</dbReference>
<gene>
    <name evidence="2" type="ORF">BJ998_006981</name>
</gene>
<dbReference type="PANTHER" id="PTHR11803">
    <property type="entry name" value="2-IMINOBUTANOATE/2-IMINOPROPANOATE DEAMINASE RIDA"/>
    <property type="match status" value="1"/>
</dbReference>
<evidence type="ECO:0000256" key="1">
    <source>
        <dbReference type="ARBA" id="ARBA00010552"/>
    </source>
</evidence>
<dbReference type="GO" id="GO:0005829">
    <property type="term" value="C:cytosol"/>
    <property type="evidence" value="ECO:0007669"/>
    <property type="project" value="TreeGrafter"/>
</dbReference>
<protein>
    <submittedName>
        <fullName evidence="2">Enamine deaminase RidA (YjgF/YER057c/UK114 family)</fullName>
    </submittedName>
</protein>
<evidence type="ECO:0000313" key="3">
    <source>
        <dbReference type="Proteomes" id="UP000585638"/>
    </source>
</evidence>
<dbReference type="InterPro" id="IPR035959">
    <property type="entry name" value="RutC-like_sf"/>
</dbReference>
<dbReference type="CDD" id="cd00448">
    <property type="entry name" value="YjgF_YER057c_UK114_family"/>
    <property type="match status" value="1"/>
</dbReference>
<organism evidence="2 3">
    <name type="scientific">Kutzneria kofuensis</name>
    <dbReference type="NCBI Taxonomy" id="103725"/>
    <lineage>
        <taxon>Bacteria</taxon>
        <taxon>Bacillati</taxon>
        <taxon>Actinomycetota</taxon>
        <taxon>Actinomycetes</taxon>
        <taxon>Pseudonocardiales</taxon>
        <taxon>Pseudonocardiaceae</taxon>
        <taxon>Kutzneria</taxon>
    </lineage>
</organism>
<accession>A0A7W9KNF3</accession>
<evidence type="ECO:0000313" key="2">
    <source>
        <dbReference type="EMBL" id="MBB5895785.1"/>
    </source>
</evidence>
<sequence length="137" mass="14302">MIRRWNPPSVAAPAGQYSHLAAVPAGHELVFVSGQLGLLPDGALAGPDAESQTRQALANIRELLAAAGGGPEHIVKFLSLIAGVENLAGSRAARSEVFAEWYPDGEFPAHSLMVVTQLAAPQFAVEIEAVAAIPTDR</sequence>
<dbReference type="EMBL" id="JACHIR010000001">
    <property type="protein sequence ID" value="MBB5895785.1"/>
    <property type="molecule type" value="Genomic_DNA"/>
</dbReference>
<dbReference type="InterPro" id="IPR006175">
    <property type="entry name" value="YjgF/YER057c/UK114"/>
</dbReference>
<dbReference type="PANTHER" id="PTHR11803:SF58">
    <property type="entry name" value="PROTEIN HMF1-RELATED"/>
    <property type="match status" value="1"/>
</dbReference>